<dbReference type="InterPro" id="IPR016795">
    <property type="entry name" value="UCP021697"/>
</dbReference>
<comment type="caution">
    <text evidence="2">The sequence shown here is derived from an EMBL/GenBank/DDBJ whole genome shotgun (WGS) entry which is preliminary data.</text>
</comment>
<sequence>MAEREGVGSWLEGGPGGGAGAPVRGRRLGLPAEGPGSLARLGRRVVGLGIDWVASLAVSAALFDGDPMATLGVFAVENVVLVATLGHTLGHRVAGLRVRRLLAPRTGPTPVDAPADAGAPGLIPALVRTVLLCLVVPAVVWDADGRGLHDRAAGTAIVRR</sequence>
<name>A0A512P9T8_9CELL</name>
<dbReference type="EMBL" id="BKAL01000002">
    <property type="protein sequence ID" value="GEP67902.1"/>
    <property type="molecule type" value="Genomic_DNA"/>
</dbReference>
<gene>
    <name evidence="2" type="ORF">CSO01_06170</name>
</gene>
<organism evidence="2 3">
    <name type="scientific">Cellulomonas soli</name>
    <dbReference type="NCBI Taxonomy" id="931535"/>
    <lineage>
        <taxon>Bacteria</taxon>
        <taxon>Bacillati</taxon>
        <taxon>Actinomycetota</taxon>
        <taxon>Actinomycetes</taxon>
        <taxon>Micrococcales</taxon>
        <taxon>Cellulomonadaceae</taxon>
        <taxon>Cellulomonas</taxon>
    </lineage>
</organism>
<dbReference type="PIRSF" id="PIRSF021697">
    <property type="entry name" value="UCP021697"/>
    <property type="match status" value="1"/>
</dbReference>
<dbReference type="OrthoDB" id="5187110at2"/>
<dbReference type="AlphaFoldDB" id="A0A512P9T8"/>
<evidence type="ECO:0000256" key="1">
    <source>
        <dbReference type="SAM" id="MobiDB-lite"/>
    </source>
</evidence>
<proteinExistence type="predicted"/>
<reference evidence="2 3" key="1">
    <citation type="submission" date="2019-07" db="EMBL/GenBank/DDBJ databases">
        <title>Whole genome shotgun sequence of Cellulomonas soli NBRC 109434.</title>
        <authorList>
            <person name="Hosoyama A."/>
            <person name="Uohara A."/>
            <person name="Ohji S."/>
            <person name="Ichikawa N."/>
        </authorList>
    </citation>
    <scope>NUCLEOTIDE SEQUENCE [LARGE SCALE GENOMIC DNA]</scope>
    <source>
        <strain evidence="2 3">NBRC 109434</strain>
    </source>
</reference>
<keyword evidence="3" id="KW-1185">Reference proteome</keyword>
<dbReference type="Proteomes" id="UP000321798">
    <property type="component" value="Unassembled WGS sequence"/>
</dbReference>
<feature type="region of interest" description="Disordered" evidence="1">
    <location>
        <begin position="1"/>
        <end position="27"/>
    </location>
</feature>
<evidence type="ECO:0000313" key="2">
    <source>
        <dbReference type="EMBL" id="GEP67902.1"/>
    </source>
</evidence>
<protein>
    <submittedName>
        <fullName evidence="2">RDD family protein</fullName>
    </submittedName>
</protein>
<accession>A0A512P9T8</accession>
<feature type="compositionally biased region" description="Gly residues" evidence="1">
    <location>
        <begin position="11"/>
        <end position="20"/>
    </location>
</feature>
<evidence type="ECO:0000313" key="3">
    <source>
        <dbReference type="Proteomes" id="UP000321798"/>
    </source>
</evidence>
<dbReference type="RefSeq" id="WP_146951683.1">
    <property type="nucleotide sequence ID" value="NZ_BAABBJ010000015.1"/>
</dbReference>